<evidence type="ECO:0000256" key="1">
    <source>
        <dbReference type="SAM" id="SignalP"/>
    </source>
</evidence>
<keyword evidence="4" id="KW-1185">Reference proteome</keyword>
<dbReference type="PANTHER" id="PTHR11647">
    <property type="entry name" value="HYDRANTOINASE/DIHYDROPYRIMIDINASE FAMILY MEMBER"/>
    <property type="match status" value="1"/>
</dbReference>
<feature type="chain" id="PRO_5022816944" evidence="1">
    <location>
        <begin position="17"/>
        <end position="517"/>
    </location>
</feature>
<protein>
    <submittedName>
        <fullName evidence="3">D-aminoacylase</fullName>
    </submittedName>
</protein>
<dbReference type="SUPFAM" id="SSF51338">
    <property type="entry name" value="Composite domain of metallo-dependent hydrolases"/>
    <property type="match status" value="1"/>
</dbReference>
<dbReference type="EMBL" id="CP042425">
    <property type="protein sequence ID" value="QEL16028.1"/>
    <property type="molecule type" value="Genomic_DNA"/>
</dbReference>
<evidence type="ECO:0000259" key="2">
    <source>
        <dbReference type="Pfam" id="PF07969"/>
    </source>
</evidence>
<dbReference type="InterPro" id="IPR023100">
    <property type="entry name" value="D-aminoacylase_insert_dom_sf"/>
</dbReference>
<organism evidence="3 4">
    <name type="scientific">Limnoglobus roseus</name>
    <dbReference type="NCBI Taxonomy" id="2598579"/>
    <lineage>
        <taxon>Bacteria</taxon>
        <taxon>Pseudomonadati</taxon>
        <taxon>Planctomycetota</taxon>
        <taxon>Planctomycetia</taxon>
        <taxon>Gemmatales</taxon>
        <taxon>Gemmataceae</taxon>
        <taxon>Limnoglobus</taxon>
    </lineage>
</organism>
<name>A0A5C1AGD8_9BACT</name>
<dbReference type="InterPro" id="IPR011059">
    <property type="entry name" value="Metal-dep_hydrolase_composite"/>
</dbReference>
<dbReference type="Gene3D" id="3.20.20.140">
    <property type="entry name" value="Metal-dependent hydrolases"/>
    <property type="match status" value="1"/>
</dbReference>
<dbReference type="CDD" id="cd01297">
    <property type="entry name" value="D-aminoacylase"/>
    <property type="match status" value="1"/>
</dbReference>
<dbReference type="AlphaFoldDB" id="A0A5C1AGD8"/>
<feature type="domain" description="Amidohydrolase 3" evidence="2">
    <location>
        <begin position="62"/>
        <end position="496"/>
    </location>
</feature>
<dbReference type="Gene3D" id="3.30.1490.130">
    <property type="entry name" value="D-aminoacylase. Domain 3"/>
    <property type="match status" value="1"/>
</dbReference>
<reference evidence="4" key="1">
    <citation type="submission" date="2019-08" db="EMBL/GenBank/DDBJ databases">
        <title>Limnoglobus roseus gen. nov., sp. nov., a novel freshwater planctomycete with a giant genome from the family Gemmataceae.</title>
        <authorList>
            <person name="Kulichevskaya I.S."/>
            <person name="Naumoff D.G."/>
            <person name="Miroshnikov K."/>
            <person name="Ivanova A."/>
            <person name="Philippov D.A."/>
            <person name="Hakobyan A."/>
            <person name="Rijpstra I.C."/>
            <person name="Sinninghe Damste J.S."/>
            <person name="Liesack W."/>
            <person name="Dedysh S.N."/>
        </authorList>
    </citation>
    <scope>NUCLEOTIDE SEQUENCE [LARGE SCALE GENOMIC DNA]</scope>
    <source>
        <strain evidence="4">PX52</strain>
    </source>
</reference>
<dbReference type="PANTHER" id="PTHR11647:SF1">
    <property type="entry name" value="COLLAPSIN RESPONSE MEDIATOR PROTEIN"/>
    <property type="match status" value="1"/>
</dbReference>
<dbReference type="Pfam" id="PF07969">
    <property type="entry name" value="Amidohydro_3"/>
    <property type="match status" value="1"/>
</dbReference>
<dbReference type="Gene3D" id="2.30.40.10">
    <property type="entry name" value="Urease, subunit C, domain 1"/>
    <property type="match status" value="1"/>
</dbReference>
<keyword evidence="1" id="KW-0732">Signal</keyword>
<dbReference type="InterPro" id="IPR013108">
    <property type="entry name" value="Amidohydro_3"/>
</dbReference>
<evidence type="ECO:0000313" key="4">
    <source>
        <dbReference type="Proteomes" id="UP000324974"/>
    </source>
</evidence>
<dbReference type="KEGG" id="lrs:PX52LOC_02966"/>
<feature type="signal peptide" evidence="1">
    <location>
        <begin position="1"/>
        <end position="16"/>
    </location>
</feature>
<dbReference type="GO" id="GO:0016811">
    <property type="term" value="F:hydrolase activity, acting on carbon-nitrogen (but not peptide) bonds, in linear amides"/>
    <property type="evidence" value="ECO:0007669"/>
    <property type="project" value="InterPro"/>
</dbReference>
<dbReference type="InterPro" id="IPR032466">
    <property type="entry name" value="Metal_Hydrolase"/>
</dbReference>
<accession>A0A5C1AGD8</accession>
<dbReference type="SUPFAM" id="SSF51556">
    <property type="entry name" value="Metallo-dependent hydrolases"/>
    <property type="match status" value="1"/>
</dbReference>
<sequence>MRALAFLLLLSPVVAAAEKPVVIQNATVYDGSGSPGVKAAVEIRDGKITAIAAKIEVGVDTRVIDGTGLIVCPGFIDLHTHSDSAVVSKTLRPDTCYAVQGVTTIVTGNCGSGPVDVAKFFHDIEAGGVGSNVIHQVPHNDVRSQVMGNANRKPTADELKKMEELVEKGMADGAWGLATGLIYNPGTYAKTEEIVALAKVSAKHGGHYASHIRNEGGNLLDAIQEAITVGKESGCPVHVSHIKASGKAAHGLSARAVALIEGARKSGQKVTADQYPYTASSTSLRATIVPTRYREGSTKDYVARYADPQTGPQLKADLAEAISERDHGKAIQIASYSKKPKWQGKRLSEIAEMEKKDVLDIVIEIETNGGAQIVNFGMNEEDVRVYMKQPWVATASDGSAKTAGESVPHPRSYGTFPRKVGFYSIEEKTIPLEQAIRSCSGLPADILGFKDRGYIKVGQFADVVVFDPKTFRDTATYEKPHQLAPGVKYLFVNGVLTIDDGKHKPDVLPGKVLRHAK</sequence>
<dbReference type="OrthoDB" id="9775607at2"/>
<proteinExistence type="predicted"/>
<dbReference type="RefSeq" id="WP_149110795.1">
    <property type="nucleotide sequence ID" value="NZ_CP042425.1"/>
</dbReference>
<gene>
    <name evidence="3" type="ORF">PX52LOC_02966</name>
</gene>
<dbReference type="Proteomes" id="UP000324974">
    <property type="component" value="Chromosome"/>
</dbReference>
<dbReference type="InterPro" id="IPR050378">
    <property type="entry name" value="Metallo-dep_Hydrolases_sf"/>
</dbReference>
<evidence type="ECO:0000313" key="3">
    <source>
        <dbReference type="EMBL" id="QEL16028.1"/>
    </source>
</evidence>